<dbReference type="GO" id="GO:0009103">
    <property type="term" value="P:lipopolysaccharide biosynthetic process"/>
    <property type="evidence" value="ECO:0007669"/>
    <property type="project" value="TreeGrafter"/>
</dbReference>
<sequence>MKIYLDNIIFSIQKAGGISIRWKELLSSISRSELQQAVYYIQYKNSSANIYDQEIKRMMPSDHMIQRKHYYFSRLFSLHLPEQEDKFIFYSSYYRVSSNRNAINVLTFHDCIQEFYMKGLQNKVAIFMKRRAVKKADHIICNSYTTKRDLMAVYNYPEQQISVIYSGVSPCFFPMDSTIRPNSLLFVGSRAAYKRFDFVIALLKHNPGWRLTVVGGGDFSKRELALMTEVRNRVEHLQGITESRLNELYNAATCLIHPSQYEGFGVPVVEAMRAGCPVVAFACPAVKEIAGEGALLFDRYDVHVCSQLIDSLQNVEIRKKLQKKAFIVAQKYSWEKVGCETVQLLQNI</sequence>
<keyword evidence="4" id="KW-0328">Glycosyltransferase</keyword>
<dbReference type="AlphaFoldDB" id="A0A7W5H2A0"/>
<organism evidence="4 5">
    <name type="scientific">Microbacter margulisiae</name>
    <dbReference type="NCBI Taxonomy" id="1350067"/>
    <lineage>
        <taxon>Bacteria</taxon>
        <taxon>Pseudomonadati</taxon>
        <taxon>Bacteroidota</taxon>
        <taxon>Bacteroidia</taxon>
        <taxon>Bacteroidales</taxon>
        <taxon>Porphyromonadaceae</taxon>
        <taxon>Microbacter</taxon>
    </lineage>
</organism>
<comment type="caution">
    <text evidence="4">The sequence shown here is derived from an EMBL/GenBank/DDBJ whole genome shotgun (WGS) entry which is preliminary data.</text>
</comment>
<dbReference type="InterPro" id="IPR001296">
    <property type="entry name" value="Glyco_trans_1"/>
</dbReference>
<dbReference type="RefSeq" id="WP_183412974.1">
    <property type="nucleotide sequence ID" value="NZ_JACHYB010000001.1"/>
</dbReference>
<proteinExistence type="predicted"/>
<evidence type="ECO:0000313" key="5">
    <source>
        <dbReference type="Proteomes" id="UP000544222"/>
    </source>
</evidence>
<evidence type="ECO:0000259" key="3">
    <source>
        <dbReference type="Pfam" id="PF13439"/>
    </source>
</evidence>
<evidence type="ECO:0000256" key="1">
    <source>
        <dbReference type="ARBA" id="ARBA00022679"/>
    </source>
</evidence>
<dbReference type="InterPro" id="IPR028098">
    <property type="entry name" value="Glyco_trans_4-like_N"/>
</dbReference>
<name>A0A7W5H2A0_9PORP</name>
<dbReference type="PANTHER" id="PTHR46401">
    <property type="entry name" value="GLYCOSYLTRANSFERASE WBBK-RELATED"/>
    <property type="match status" value="1"/>
</dbReference>
<keyword evidence="5" id="KW-1185">Reference proteome</keyword>
<dbReference type="Proteomes" id="UP000544222">
    <property type="component" value="Unassembled WGS sequence"/>
</dbReference>
<accession>A0A7W5H2A0</accession>
<dbReference type="GO" id="GO:0016757">
    <property type="term" value="F:glycosyltransferase activity"/>
    <property type="evidence" value="ECO:0007669"/>
    <property type="project" value="UniProtKB-KW"/>
</dbReference>
<protein>
    <submittedName>
        <fullName evidence="4">Mannosyltransferase</fullName>
        <ecNumber evidence="4">2.4.1.-</ecNumber>
    </submittedName>
</protein>
<feature type="domain" description="Glycosyltransferase subfamily 4-like N-terminal" evidence="3">
    <location>
        <begin position="104"/>
        <end position="169"/>
    </location>
</feature>
<feature type="domain" description="Glycosyl transferase family 1" evidence="2">
    <location>
        <begin position="181"/>
        <end position="324"/>
    </location>
</feature>
<dbReference type="EMBL" id="JACHYB010000001">
    <property type="protein sequence ID" value="MBB3187176.1"/>
    <property type="molecule type" value="Genomic_DNA"/>
</dbReference>
<dbReference type="Pfam" id="PF00534">
    <property type="entry name" value="Glycos_transf_1"/>
    <property type="match status" value="1"/>
</dbReference>
<evidence type="ECO:0000259" key="2">
    <source>
        <dbReference type="Pfam" id="PF00534"/>
    </source>
</evidence>
<dbReference type="Gene3D" id="3.40.50.2000">
    <property type="entry name" value="Glycogen Phosphorylase B"/>
    <property type="match status" value="2"/>
</dbReference>
<reference evidence="4 5" key="1">
    <citation type="submission" date="2020-08" db="EMBL/GenBank/DDBJ databases">
        <title>Genomic Encyclopedia of Type Strains, Phase IV (KMG-IV): sequencing the most valuable type-strain genomes for metagenomic binning, comparative biology and taxonomic classification.</title>
        <authorList>
            <person name="Goeker M."/>
        </authorList>
    </citation>
    <scope>NUCLEOTIDE SEQUENCE [LARGE SCALE GENOMIC DNA]</scope>
    <source>
        <strain evidence="4 5">DSM 27471</strain>
    </source>
</reference>
<dbReference type="CDD" id="cd03809">
    <property type="entry name" value="GT4_MtfB-like"/>
    <property type="match status" value="1"/>
</dbReference>
<dbReference type="Pfam" id="PF13439">
    <property type="entry name" value="Glyco_transf_4"/>
    <property type="match status" value="1"/>
</dbReference>
<dbReference type="EC" id="2.4.1.-" evidence="4"/>
<keyword evidence="1 4" id="KW-0808">Transferase</keyword>
<gene>
    <name evidence="4" type="ORF">FHX64_001339</name>
</gene>
<dbReference type="SUPFAM" id="SSF53756">
    <property type="entry name" value="UDP-Glycosyltransferase/glycogen phosphorylase"/>
    <property type="match status" value="1"/>
</dbReference>
<dbReference type="PANTHER" id="PTHR46401:SF2">
    <property type="entry name" value="GLYCOSYLTRANSFERASE WBBK-RELATED"/>
    <property type="match status" value="1"/>
</dbReference>
<evidence type="ECO:0000313" key="4">
    <source>
        <dbReference type="EMBL" id="MBB3187176.1"/>
    </source>
</evidence>